<protein>
    <submittedName>
        <fullName evidence="1">Uncharacterized protein</fullName>
    </submittedName>
</protein>
<evidence type="ECO:0000313" key="1">
    <source>
        <dbReference type="EMBL" id="RCH41462.1"/>
    </source>
</evidence>
<accession>A0A367FSN8</accession>
<organism evidence="1 2">
    <name type="scientific">Blautia obeum</name>
    <dbReference type="NCBI Taxonomy" id="40520"/>
    <lineage>
        <taxon>Bacteria</taxon>
        <taxon>Bacillati</taxon>
        <taxon>Bacillota</taxon>
        <taxon>Clostridia</taxon>
        <taxon>Lachnospirales</taxon>
        <taxon>Lachnospiraceae</taxon>
        <taxon>Blautia</taxon>
    </lineage>
</organism>
<dbReference type="RefSeq" id="WP_015524970.1">
    <property type="nucleotide sequence ID" value="NZ_PSQG01000069.1"/>
</dbReference>
<name>A0A367FSN8_9FIRM</name>
<evidence type="ECO:0000313" key="2">
    <source>
        <dbReference type="Proteomes" id="UP000253208"/>
    </source>
</evidence>
<comment type="caution">
    <text evidence="1">The sequence shown here is derived from an EMBL/GenBank/DDBJ whole genome shotgun (WGS) entry which is preliminary data.</text>
</comment>
<dbReference type="AlphaFoldDB" id="A0A367FSN8"/>
<dbReference type="Proteomes" id="UP000253208">
    <property type="component" value="Unassembled WGS sequence"/>
</dbReference>
<dbReference type="EMBL" id="PSQG01000069">
    <property type="protein sequence ID" value="RCH41462.1"/>
    <property type="molecule type" value="Genomic_DNA"/>
</dbReference>
<sequence>MLITDIINILGNEFSSIYCVNRQDQYIQIYRHLNENTELDELMNEKKTYETVIQKYIETNVFEEDRNKMLVATDFNNICKQLQLVSQFTIHYRIKNGNDILRYRMKCARIGNADTFEKIVFAFASEDSDIRLDELGIMNLSSTGEKRKSIFSLLIK</sequence>
<proteinExistence type="predicted"/>
<gene>
    <name evidence="1" type="ORF">C4886_18075</name>
</gene>
<reference evidence="1 2" key="1">
    <citation type="submission" date="2018-02" db="EMBL/GenBank/DDBJ databases">
        <title>Complete genome sequencing of Faecalibacterium prausnitzii strains isolated from the human gut.</title>
        <authorList>
            <person name="Fitzgerald B.C."/>
            <person name="Shkoporov A.N."/>
            <person name="Ross P.R."/>
            <person name="Hill C."/>
        </authorList>
    </citation>
    <scope>NUCLEOTIDE SEQUENCE [LARGE SCALE GENOMIC DNA]</scope>
    <source>
        <strain evidence="1 2">APC942/31-1</strain>
    </source>
</reference>